<comment type="caution">
    <text evidence="2">The sequence shown here is derived from an EMBL/GenBank/DDBJ whole genome shotgun (WGS) entry which is preliminary data.</text>
</comment>
<organism evidence="2 3">
    <name type="scientific">Polaribacter irgensii 23-P</name>
    <dbReference type="NCBI Taxonomy" id="313594"/>
    <lineage>
        <taxon>Bacteria</taxon>
        <taxon>Pseudomonadati</taxon>
        <taxon>Bacteroidota</taxon>
        <taxon>Flavobacteriia</taxon>
        <taxon>Flavobacteriales</taxon>
        <taxon>Flavobacteriaceae</taxon>
    </lineage>
</organism>
<reference evidence="2 3" key="1">
    <citation type="submission" date="2006-02" db="EMBL/GenBank/DDBJ databases">
        <authorList>
            <person name="Murray A."/>
            <person name="Staley J."/>
            <person name="Ferriera S."/>
            <person name="Johnson J."/>
            <person name="Kravitz S."/>
            <person name="Halpern A."/>
            <person name="Remington K."/>
            <person name="Beeson K."/>
            <person name="Tran B."/>
            <person name="Rogers Y.-H."/>
            <person name="Friedman R."/>
            <person name="Venter J.C."/>
        </authorList>
    </citation>
    <scope>NUCLEOTIDE SEQUENCE [LARGE SCALE GENOMIC DNA]</scope>
    <source>
        <strain evidence="2 3">23-P</strain>
    </source>
</reference>
<dbReference type="AlphaFoldDB" id="A4BZE3"/>
<feature type="transmembrane region" description="Helical" evidence="1">
    <location>
        <begin position="30"/>
        <end position="50"/>
    </location>
</feature>
<evidence type="ECO:0000256" key="1">
    <source>
        <dbReference type="SAM" id="Phobius"/>
    </source>
</evidence>
<accession>A4BZE3</accession>
<keyword evidence="1" id="KW-1133">Transmembrane helix</keyword>
<dbReference type="HOGENOM" id="CLU_2651347_0_0_10"/>
<sequence length="76" mass="8875">MYLINLFKKKVMFTSNTNSSVKKNKDQKEYAFAVAALFFGVLFLITLFYIKYSNANSTLESKQKEQEVHRSAVRKQ</sequence>
<gene>
    <name evidence="2" type="ORF">PI23P_07920</name>
</gene>
<dbReference type="Proteomes" id="UP000003053">
    <property type="component" value="Unassembled WGS sequence"/>
</dbReference>
<proteinExistence type="predicted"/>
<evidence type="ECO:0000313" key="3">
    <source>
        <dbReference type="Proteomes" id="UP000003053"/>
    </source>
</evidence>
<protein>
    <submittedName>
        <fullName evidence="2">Uncharacterized protein</fullName>
    </submittedName>
</protein>
<dbReference type="EMBL" id="AAOG01000002">
    <property type="protein sequence ID" value="EAR12536.1"/>
    <property type="molecule type" value="Genomic_DNA"/>
</dbReference>
<keyword evidence="1" id="KW-0472">Membrane</keyword>
<keyword evidence="1" id="KW-0812">Transmembrane</keyword>
<name>A4BZE3_9FLAO</name>
<keyword evidence="3" id="KW-1185">Reference proteome</keyword>
<evidence type="ECO:0000313" key="2">
    <source>
        <dbReference type="EMBL" id="EAR12536.1"/>
    </source>
</evidence>